<gene>
    <name evidence="2" type="ORF">ALEPTO_LOCUS10898</name>
</gene>
<evidence type="ECO:0000313" key="3">
    <source>
        <dbReference type="Proteomes" id="UP000789508"/>
    </source>
</evidence>
<protein>
    <submittedName>
        <fullName evidence="2">5366_t:CDS:1</fullName>
    </submittedName>
</protein>
<dbReference type="OrthoDB" id="2449116at2759"/>
<keyword evidence="1" id="KW-0175">Coiled coil</keyword>
<evidence type="ECO:0000256" key="1">
    <source>
        <dbReference type="SAM" id="Coils"/>
    </source>
</evidence>
<dbReference type="AlphaFoldDB" id="A0A9N9EJP0"/>
<keyword evidence="3" id="KW-1185">Reference proteome</keyword>
<feature type="coiled-coil region" evidence="1">
    <location>
        <begin position="75"/>
        <end position="106"/>
    </location>
</feature>
<comment type="caution">
    <text evidence="2">The sequence shown here is derived from an EMBL/GenBank/DDBJ whole genome shotgun (WGS) entry which is preliminary data.</text>
</comment>
<feature type="non-terminal residue" evidence="2">
    <location>
        <position position="1"/>
    </location>
</feature>
<sequence>STEGLDKPLCERYTFKYDNNKSTTLDITQELSDKLELNSKENFHVFKKVLTRSPEEGGITIKNENEIFIQKPLTINNLEKERQETITNLQEERDNLTNRLTELDQLLHGSAIIFGKQQHYINQITHQLQQEQNNITNSAEYNANLRQDLLTLAHTRKELQGTAFYTEDTPAVAILIEKVKGQRIIDLEQEKEELNSNLQTQHQQELTQKDDEITRLEKRIEDLEVERDARPRITLAK</sequence>
<proteinExistence type="predicted"/>
<feature type="coiled-coil region" evidence="1">
    <location>
        <begin position="184"/>
        <end position="226"/>
    </location>
</feature>
<accession>A0A9N9EJP0</accession>
<organism evidence="2 3">
    <name type="scientific">Ambispora leptoticha</name>
    <dbReference type="NCBI Taxonomy" id="144679"/>
    <lineage>
        <taxon>Eukaryota</taxon>
        <taxon>Fungi</taxon>
        <taxon>Fungi incertae sedis</taxon>
        <taxon>Mucoromycota</taxon>
        <taxon>Glomeromycotina</taxon>
        <taxon>Glomeromycetes</taxon>
        <taxon>Archaeosporales</taxon>
        <taxon>Ambisporaceae</taxon>
        <taxon>Ambispora</taxon>
    </lineage>
</organism>
<name>A0A9N9EJP0_9GLOM</name>
<evidence type="ECO:0000313" key="2">
    <source>
        <dbReference type="EMBL" id="CAG8682549.1"/>
    </source>
</evidence>
<dbReference type="Proteomes" id="UP000789508">
    <property type="component" value="Unassembled WGS sequence"/>
</dbReference>
<dbReference type="EMBL" id="CAJVPS010014461">
    <property type="protein sequence ID" value="CAG8682549.1"/>
    <property type="molecule type" value="Genomic_DNA"/>
</dbReference>
<reference evidence="2" key="1">
    <citation type="submission" date="2021-06" db="EMBL/GenBank/DDBJ databases">
        <authorList>
            <person name="Kallberg Y."/>
            <person name="Tangrot J."/>
            <person name="Rosling A."/>
        </authorList>
    </citation>
    <scope>NUCLEOTIDE SEQUENCE</scope>
    <source>
        <strain evidence="2">FL130A</strain>
    </source>
</reference>